<feature type="region of interest" description="Disordered" evidence="1">
    <location>
        <begin position="161"/>
        <end position="194"/>
    </location>
</feature>
<evidence type="ECO:0000313" key="4">
    <source>
        <dbReference type="Proteomes" id="UP000095300"/>
    </source>
</evidence>
<feature type="compositionally biased region" description="Basic and acidic residues" evidence="1">
    <location>
        <begin position="250"/>
        <end position="260"/>
    </location>
</feature>
<feature type="compositionally biased region" description="Basic and acidic residues" evidence="1">
    <location>
        <begin position="306"/>
        <end position="315"/>
    </location>
</feature>
<feature type="compositionally biased region" description="Acidic residues" evidence="1">
    <location>
        <begin position="365"/>
        <end position="381"/>
    </location>
</feature>
<feature type="compositionally biased region" description="Low complexity" evidence="1">
    <location>
        <begin position="1202"/>
        <end position="1214"/>
    </location>
</feature>
<feature type="compositionally biased region" description="Low complexity" evidence="1">
    <location>
        <begin position="695"/>
        <end position="707"/>
    </location>
</feature>
<dbReference type="PANTHER" id="PTHR23210:SF26">
    <property type="entry name" value="ACTIVATING TRANSCRIPTION FACTOR 7-INTERACTING PROTEIN 1"/>
    <property type="match status" value="1"/>
</dbReference>
<feature type="compositionally biased region" description="Basic and acidic residues" evidence="1">
    <location>
        <begin position="281"/>
        <end position="293"/>
    </location>
</feature>
<feature type="compositionally biased region" description="Basic and acidic residues" evidence="1">
    <location>
        <begin position="540"/>
        <end position="555"/>
    </location>
</feature>
<dbReference type="Pfam" id="PF16794">
    <property type="entry name" value="fn3_4"/>
    <property type="match status" value="1"/>
</dbReference>
<dbReference type="Proteomes" id="UP000095300">
    <property type="component" value="Unassembled WGS sequence"/>
</dbReference>
<feature type="compositionally biased region" description="Polar residues" evidence="1">
    <location>
        <begin position="1145"/>
        <end position="1184"/>
    </location>
</feature>
<dbReference type="InterPro" id="IPR036116">
    <property type="entry name" value="FN3_sf"/>
</dbReference>
<feature type="compositionally biased region" description="Low complexity" evidence="1">
    <location>
        <begin position="1010"/>
        <end position="1023"/>
    </location>
</feature>
<feature type="compositionally biased region" description="Basic and acidic residues" evidence="1">
    <location>
        <begin position="325"/>
        <end position="336"/>
    </location>
</feature>
<feature type="compositionally biased region" description="Polar residues" evidence="1">
    <location>
        <begin position="1274"/>
        <end position="1288"/>
    </location>
</feature>
<feature type="region of interest" description="Disordered" evidence="1">
    <location>
        <begin position="1145"/>
        <end position="1215"/>
    </location>
</feature>
<dbReference type="GO" id="GO:0003712">
    <property type="term" value="F:transcription coregulator activity"/>
    <property type="evidence" value="ECO:0007669"/>
    <property type="project" value="TreeGrafter"/>
</dbReference>
<dbReference type="InterPro" id="IPR003961">
    <property type="entry name" value="FN3_dom"/>
</dbReference>
<dbReference type="SUPFAM" id="SSF49265">
    <property type="entry name" value="Fibronectin type III"/>
    <property type="match status" value="1"/>
</dbReference>
<feature type="compositionally biased region" description="Basic and acidic residues" evidence="1">
    <location>
        <begin position="768"/>
        <end position="798"/>
    </location>
</feature>
<feature type="domain" description="Fibronectin type-III" evidence="2">
    <location>
        <begin position="1372"/>
        <end position="1472"/>
    </location>
</feature>
<evidence type="ECO:0000313" key="3">
    <source>
        <dbReference type="EnsemblMetazoa" id="SCAU001366-PB"/>
    </source>
</evidence>
<feature type="compositionally biased region" description="Basic and acidic residues" evidence="1">
    <location>
        <begin position="742"/>
        <end position="756"/>
    </location>
</feature>
<feature type="compositionally biased region" description="Basic and acidic residues" evidence="1">
    <location>
        <begin position="481"/>
        <end position="522"/>
    </location>
</feature>
<keyword evidence="4" id="KW-1185">Reference proteome</keyword>
<feature type="region of interest" description="Disordered" evidence="1">
    <location>
        <begin position="1009"/>
        <end position="1121"/>
    </location>
</feature>
<dbReference type="OrthoDB" id="2434995at2759"/>
<dbReference type="EnsemblMetazoa" id="SCAU001366-RB">
    <property type="protein sequence ID" value="SCAU001366-PB"/>
    <property type="gene ID" value="SCAU001366"/>
</dbReference>
<sequence>MMEVKQNTAVDLNDLLAPVKNTEATDEVDDVIMTDLTERAAHELNCDMIKTSEKSNNGLVTNGEETISSLIDLDSTNVALATPVPAELEDALLAEEDVLPKLTDAKVNSATSSSAAVDDILADKVETSNSTTSSNNVRDPGDDLDTLLSKINDIVDDCMDSEMAPVDNIPKTEDENTDLAPDSTNANQEPVDESVITLDDTVAEDSCIENDDISNQDEKGTVSEAAESLADDNNDVIRDVEINSSEQTDVESHRLDKMSENDLDDGNVIDQPTAIEANSDNEARESKTEKSVDEESTLAKVSSDNISKENIPKEFDSEDNSCLDDISKEPTPKDIPLEEGSMEESAKEQCTMDSNAAGANSENMNLDESEAVVEDERENIDDEKSQEQDIDEIKEDDAEIDQLNEDELLKDDDKMDDIDLHVDDKINDDQLLEDVTTTNAKSDIEKGSKVPGLKEGIRLEEVAEENILKDDVGELGGKVLQSKDDKPEIEVSERNINEGEKETKDQDEVTEEDNQKQDKEETTTPIIESSNSASIPQFETEEKVEVQKQEKKIENEDSDDDIVFYVDKPPEAEKEKPSETSETNEKQAVEVENRKTKSADDDDIVILDDDDEVQTDKKPTSDTSQKEVTLSPAKTSNDNQTDKEVESEAEKKDAENDRKHSTIDMDNSDNARDDFVVSDKPSTAVDKKVEETEDNNSNCSSSSNLLLEAKQTENINDEPTQEDNDNDNDEDDDDGDVELIETESKEAELASEKGDESSDIIQPAKRPRLSEDSEMSSKTDEASKSRRTSESLEKKTDVTDATTADSTTPNSLKRTHDVIELELDDEKSNDSSIESANKKARTEEGSATKEDSENKKPKEEMDSKIEAKKDIVKIVPSDIPIPLYPPPKLKNLSSHESIGLGFLKKFRKSFDKMTKQDLEELVLQKVVEAIIHRSEFAEMRELIEKQEKIITTHRTRISELSKQFRDLEMVHNRVVKDIEQRNSQFIMPVKITRAVGLQVYIPNKKTVMESPVSASSGPPASMPTVSPQRPTTSSQNNLTSPQRQYHSSTQATEVRNTQSNTVNTSAINSASLQRRGCAQKVTPIRPVPSTNSSTASATSSSSAASTQVYRNSPNQNQQISSQPRILNKNASNAPMGATSVSANASTMQRQRYMQSTPDSAQRLQHTQQNNVRPVNNTMSNQRVAPQQKLPTAPTAPQRRPDATTPTGSGGSTAALDNYMSTLSQLTGGNTAVSITPAKPKEKAVIDLTDEDETPSAPQQTNNAPAVQAQRRSLPVQSSNMNSTQQQYGRTAPPLTRIPPNSQMANTNKSRQMAMQGQKNSPYSSTINTPPGTSITRINVGANAQGPQRVKYSHPAPLPATPPQAFNPSWKLPPPRPTIRISNLDNGIVISWTMEEAMDRHAECVSYQIYAYQETSGPPLVDSWRHVGDVKAMLLPMAVTLTQFQEGQRYFFAVRAVDCHQRYGPFSLPKTWS</sequence>
<feature type="compositionally biased region" description="Acidic residues" evidence="1">
    <location>
        <begin position="600"/>
        <end position="613"/>
    </location>
</feature>
<dbReference type="InterPro" id="IPR026085">
    <property type="entry name" value="ATF7-int"/>
</dbReference>
<dbReference type="InterPro" id="IPR056565">
    <property type="entry name" value="Fn3_ATF7IP"/>
</dbReference>
<feature type="compositionally biased region" description="Acidic residues" evidence="1">
    <location>
        <begin position="388"/>
        <end position="401"/>
    </location>
</feature>
<dbReference type="GO" id="GO:0006355">
    <property type="term" value="P:regulation of DNA-templated transcription"/>
    <property type="evidence" value="ECO:0007669"/>
    <property type="project" value="TreeGrafter"/>
</dbReference>
<dbReference type="EnsemblMetazoa" id="SCAU001366-RA">
    <property type="protein sequence ID" value="SCAU001366-PA"/>
    <property type="gene ID" value="SCAU001366"/>
</dbReference>
<feature type="compositionally biased region" description="Polar residues" evidence="1">
    <location>
        <begin position="1255"/>
        <end position="1264"/>
    </location>
</feature>
<feature type="compositionally biased region" description="Basic and acidic residues" evidence="1">
    <location>
        <begin position="640"/>
        <end position="677"/>
    </location>
</feature>
<feature type="compositionally biased region" description="Low complexity" evidence="1">
    <location>
        <begin position="1089"/>
        <end position="1121"/>
    </location>
</feature>
<evidence type="ECO:0000256" key="1">
    <source>
        <dbReference type="SAM" id="MobiDB-lite"/>
    </source>
</evidence>
<evidence type="ECO:0000259" key="2">
    <source>
        <dbReference type="PROSITE" id="PS50853"/>
    </source>
</evidence>
<dbReference type="InterPro" id="IPR013783">
    <property type="entry name" value="Ig-like_fold"/>
</dbReference>
<feature type="compositionally biased region" description="Polar residues" evidence="1">
    <location>
        <begin position="351"/>
        <end position="364"/>
    </location>
</feature>
<feature type="compositionally biased region" description="Acidic residues" evidence="1">
    <location>
        <begin position="715"/>
        <end position="741"/>
    </location>
</feature>
<feature type="region of interest" description="Disordered" evidence="1">
    <location>
        <begin position="209"/>
        <end position="401"/>
    </location>
</feature>
<reference evidence="3" key="2">
    <citation type="submission" date="2020-05" db="UniProtKB">
        <authorList>
            <consortium name="EnsemblMetazoa"/>
        </authorList>
    </citation>
    <scope>IDENTIFICATION</scope>
    <source>
        <strain evidence="3">USDA</strain>
    </source>
</reference>
<dbReference type="PANTHER" id="PTHR23210">
    <property type="entry name" value="ACTIVATING TRANSCRIPTION FACTOR 7 INTERACTING PROTEIN"/>
    <property type="match status" value="1"/>
</dbReference>
<dbReference type="VEuPathDB" id="VectorBase:SCAU001366"/>
<dbReference type="GO" id="GO:0005634">
    <property type="term" value="C:nucleus"/>
    <property type="evidence" value="ECO:0007669"/>
    <property type="project" value="TreeGrafter"/>
</dbReference>
<dbReference type="Gene3D" id="2.60.40.10">
    <property type="entry name" value="Immunoglobulins"/>
    <property type="match status" value="1"/>
</dbReference>
<name>A0A1I8NRD0_STOCA</name>
<dbReference type="PROSITE" id="PS50853">
    <property type="entry name" value="FN3"/>
    <property type="match status" value="1"/>
</dbReference>
<feature type="compositionally biased region" description="Polar residues" evidence="1">
    <location>
        <begin position="1024"/>
        <end position="1072"/>
    </location>
</feature>
<accession>A0A1I8NRD0</accession>
<dbReference type="KEGG" id="scac:106089820"/>
<gene>
    <name evidence="3" type="primary">106089820</name>
</gene>
<proteinExistence type="predicted"/>
<feature type="compositionally biased region" description="Low complexity" evidence="1">
    <location>
        <begin position="799"/>
        <end position="808"/>
    </location>
</feature>
<feature type="region of interest" description="Disordered" evidence="1">
    <location>
        <begin position="469"/>
        <end position="864"/>
    </location>
</feature>
<reference evidence="4" key="1">
    <citation type="submission" date="2015-05" db="EMBL/GenBank/DDBJ databases">
        <authorList>
            <person name="Wilson R.K."/>
            <person name="Warren W.C."/>
            <person name="Olafson P."/>
        </authorList>
    </citation>
    <scope>NUCLEOTIDE SEQUENCE [LARGE SCALE GENOMIC DNA]</scope>
    <source>
        <strain evidence="4">USDA</strain>
    </source>
</reference>
<dbReference type="STRING" id="35570.A0A1I8NRD0"/>
<feature type="compositionally biased region" description="Polar residues" evidence="1">
    <location>
        <begin position="523"/>
        <end position="537"/>
    </location>
</feature>
<feature type="compositionally biased region" description="Polar residues" evidence="1">
    <location>
        <begin position="621"/>
        <end position="639"/>
    </location>
</feature>
<feature type="compositionally biased region" description="Basic and acidic residues" evidence="1">
    <location>
        <begin position="836"/>
        <end position="864"/>
    </location>
</feature>
<protein>
    <recommendedName>
        <fullName evidence="2">Fibronectin type-III domain-containing protein</fullName>
    </recommendedName>
</protein>
<feature type="compositionally biased region" description="Basic and acidic residues" evidence="1">
    <location>
        <begin position="568"/>
        <end position="599"/>
    </location>
</feature>
<feature type="region of interest" description="Disordered" evidence="1">
    <location>
        <begin position="1248"/>
        <end position="1300"/>
    </location>
</feature>
<organism evidence="3 4">
    <name type="scientific">Stomoxys calcitrans</name>
    <name type="common">Stable fly</name>
    <name type="synonym">Conops calcitrans</name>
    <dbReference type="NCBI Taxonomy" id="35570"/>
    <lineage>
        <taxon>Eukaryota</taxon>
        <taxon>Metazoa</taxon>
        <taxon>Ecdysozoa</taxon>
        <taxon>Arthropoda</taxon>
        <taxon>Hexapoda</taxon>
        <taxon>Insecta</taxon>
        <taxon>Pterygota</taxon>
        <taxon>Neoptera</taxon>
        <taxon>Endopterygota</taxon>
        <taxon>Diptera</taxon>
        <taxon>Brachycera</taxon>
        <taxon>Muscomorpha</taxon>
        <taxon>Muscoidea</taxon>
        <taxon>Muscidae</taxon>
        <taxon>Stomoxys</taxon>
    </lineage>
</organism>
<dbReference type="GO" id="GO:0005667">
    <property type="term" value="C:transcription regulator complex"/>
    <property type="evidence" value="ECO:0007669"/>
    <property type="project" value="TreeGrafter"/>
</dbReference>